<gene>
    <name evidence="1" type="ORF">EHSB41UT_00286</name>
</gene>
<reference evidence="1 2" key="1">
    <citation type="submission" date="2017-03" db="EMBL/GenBank/DDBJ databases">
        <authorList>
            <person name="Afonso C.L."/>
            <person name="Miller P.J."/>
            <person name="Scott M.A."/>
            <person name="Spackman E."/>
            <person name="Goraichik I."/>
            <person name="Dimitrov K.M."/>
            <person name="Suarez D.L."/>
            <person name="Swayne D.E."/>
        </authorList>
    </citation>
    <scope>NUCLEOTIDE SEQUENCE [LARGE SCALE GENOMIC DNA]</scope>
    <source>
        <strain evidence="1">SB41UT1</strain>
    </source>
</reference>
<organism evidence="1 2">
    <name type="scientific">Parendozoicomonas haliclonae</name>
    <dbReference type="NCBI Taxonomy" id="1960125"/>
    <lineage>
        <taxon>Bacteria</taxon>
        <taxon>Pseudomonadati</taxon>
        <taxon>Pseudomonadota</taxon>
        <taxon>Gammaproteobacteria</taxon>
        <taxon>Oceanospirillales</taxon>
        <taxon>Endozoicomonadaceae</taxon>
        <taxon>Parendozoicomonas</taxon>
    </lineage>
</organism>
<dbReference type="Proteomes" id="UP000196573">
    <property type="component" value="Unassembled WGS sequence"/>
</dbReference>
<keyword evidence="2" id="KW-1185">Reference proteome</keyword>
<sequence length="207" mass="23758">MSQEISLFQAAQNWLAGFIDSRIAKYMETRRPGDVIQRSIDEGIAADTFRNFLATDHQVKEIMDAMAERAYLDAKAKVGTLSFKDNEELKENARHFILHDDMVSEYIKKIMVESHIDDFTTALITHPDFNESVMQAFRDHRLFRQTVFEAVTANPAFAKSVNDGLDVGEHMLTQTDIDEQIEQKVNDLLEEDSLIHKQIRGIIRQAL</sequence>
<accession>A0A1X7AE63</accession>
<dbReference type="AlphaFoldDB" id="A0A1X7AE63"/>
<evidence type="ECO:0000313" key="1">
    <source>
        <dbReference type="EMBL" id="SMA33466.1"/>
    </source>
</evidence>
<evidence type="ECO:0000313" key="2">
    <source>
        <dbReference type="Proteomes" id="UP000196573"/>
    </source>
</evidence>
<dbReference type="RefSeq" id="WP_087106168.1">
    <property type="nucleotide sequence ID" value="NZ_CBCSCN010000004.1"/>
</dbReference>
<proteinExistence type="predicted"/>
<name>A0A1X7AE63_9GAMM</name>
<protein>
    <submittedName>
        <fullName evidence="1">Uncharacterized protein</fullName>
    </submittedName>
</protein>
<dbReference type="EMBL" id="FWPT01000001">
    <property type="protein sequence ID" value="SMA33466.1"/>
    <property type="molecule type" value="Genomic_DNA"/>
</dbReference>